<dbReference type="Proteomes" id="UP000279553">
    <property type="component" value="Unassembled WGS sequence"/>
</dbReference>
<protein>
    <submittedName>
        <fullName evidence="1">Uncharacterized protein</fullName>
    </submittedName>
</protein>
<accession>A0A3M4L1J4</accession>
<proteinExistence type="predicted"/>
<comment type="caution">
    <text evidence="1">The sequence shown here is derived from an EMBL/GenBank/DDBJ whole genome shotgun (WGS) entry which is preliminary data.</text>
</comment>
<evidence type="ECO:0000313" key="2">
    <source>
        <dbReference type="Proteomes" id="UP000279553"/>
    </source>
</evidence>
<dbReference type="AlphaFoldDB" id="A0A3M4L1J4"/>
<reference evidence="1 2" key="1">
    <citation type="submission" date="2018-08" db="EMBL/GenBank/DDBJ databases">
        <title>Recombination of ecologically and evolutionarily significant loci maintains genetic cohesion in the Pseudomonas syringae species complex.</title>
        <authorList>
            <person name="Dillon M."/>
            <person name="Thakur S."/>
            <person name="Almeida R.N.D."/>
            <person name="Weir B.S."/>
            <person name="Guttman D.S."/>
        </authorList>
    </citation>
    <scope>NUCLEOTIDE SEQUENCE [LARGE SCALE GENOMIC DNA]</scope>
    <source>
        <strain evidence="1 2">ICMP 535</strain>
    </source>
</reference>
<organism evidence="1 2">
    <name type="scientific">Pseudomonas amygdali pv. mori</name>
    <dbReference type="NCBI Taxonomy" id="34065"/>
    <lineage>
        <taxon>Bacteria</taxon>
        <taxon>Pseudomonadati</taxon>
        <taxon>Pseudomonadota</taxon>
        <taxon>Gammaproteobacteria</taxon>
        <taxon>Pseudomonadales</taxon>
        <taxon>Pseudomonadaceae</taxon>
        <taxon>Pseudomonas</taxon>
        <taxon>Pseudomonas amygdali</taxon>
    </lineage>
</organism>
<name>A0A3M4L1J4_PSEA0</name>
<dbReference type="EMBL" id="RBRD01000199">
    <property type="protein sequence ID" value="RMQ34911.1"/>
    <property type="molecule type" value="Genomic_DNA"/>
</dbReference>
<sequence>MQTQRIGAIEALLHDGDGLLLIRWQSFRELGLKSLLLVQDNQPDMCRCLNRMVTVRNDPRLRVGEGDLGGHDQAQEAQKATFGSEAIGSGGKHVAVPADGVRYRKRD</sequence>
<evidence type="ECO:0000313" key="1">
    <source>
        <dbReference type="EMBL" id="RMQ34911.1"/>
    </source>
</evidence>
<gene>
    <name evidence="1" type="ORF">ALQ05_200032</name>
</gene>